<dbReference type="PANTHER" id="PTHR28620:SF1">
    <property type="entry name" value="CENP-V_GFA DOMAIN-CONTAINING PROTEIN"/>
    <property type="match status" value="1"/>
</dbReference>
<keyword evidence="3" id="KW-0862">Zinc</keyword>
<name>A0A328ARB6_9CAUL</name>
<feature type="domain" description="CENP-V/GFA" evidence="4">
    <location>
        <begin position="3"/>
        <end position="111"/>
    </location>
</feature>
<evidence type="ECO:0000313" key="5">
    <source>
        <dbReference type="EMBL" id="RAK56781.1"/>
    </source>
</evidence>
<dbReference type="GO" id="GO:0016846">
    <property type="term" value="F:carbon-sulfur lyase activity"/>
    <property type="evidence" value="ECO:0007669"/>
    <property type="project" value="InterPro"/>
</dbReference>
<comment type="caution">
    <text evidence="5">The sequence shown here is derived from an EMBL/GenBank/DDBJ whole genome shotgun (WGS) entry which is preliminary data.</text>
</comment>
<dbReference type="RefSeq" id="WP_111513132.1">
    <property type="nucleotide sequence ID" value="NZ_QFYR01000001.1"/>
</dbReference>
<dbReference type="OrthoDB" id="9805575at2"/>
<dbReference type="InterPro" id="IPR006913">
    <property type="entry name" value="CENP-V/GFA"/>
</dbReference>
<dbReference type="Proteomes" id="UP000249725">
    <property type="component" value="Unassembled WGS sequence"/>
</dbReference>
<dbReference type="EMBL" id="QFYR01000001">
    <property type="protein sequence ID" value="RAK56781.1"/>
    <property type="molecule type" value="Genomic_DNA"/>
</dbReference>
<dbReference type="PANTHER" id="PTHR28620">
    <property type="entry name" value="CENTROMERE PROTEIN V"/>
    <property type="match status" value="1"/>
</dbReference>
<dbReference type="PROSITE" id="PS51891">
    <property type="entry name" value="CENP_V_GFA"/>
    <property type="match status" value="1"/>
</dbReference>
<keyword evidence="6" id="KW-1185">Reference proteome</keyword>
<keyword evidence="2" id="KW-0479">Metal-binding</keyword>
<dbReference type="InterPro" id="IPR011057">
    <property type="entry name" value="Mss4-like_sf"/>
</dbReference>
<dbReference type="SUPFAM" id="SSF51316">
    <property type="entry name" value="Mss4-like"/>
    <property type="match status" value="1"/>
</dbReference>
<comment type="similarity">
    <text evidence="1">Belongs to the Gfa family.</text>
</comment>
<dbReference type="Pfam" id="PF04828">
    <property type="entry name" value="GFA"/>
    <property type="match status" value="1"/>
</dbReference>
<gene>
    <name evidence="5" type="ORF">DJ018_02055</name>
</gene>
<evidence type="ECO:0000259" key="4">
    <source>
        <dbReference type="PROSITE" id="PS51891"/>
    </source>
</evidence>
<protein>
    <submittedName>
        <fullName evidence="5">GFA family protein</fullName>
    </submittedName>
</protein>
<evidence type="ECO:0000256" key="3">
    <source>
        <dbReference type="ARBA" id="ARBA00022833"/>
    </source>
</evidence>
<dbReference type="Gene3D" id="2.170.150.70">
    <property type="match status" value="1"/>
</dbReference>
<sequence>MSFEGSCHCGAVTFTVEAEAPDQAISCNCSHCRRKGFLLAFYPATQVRVTGEESLTEYRFNTHRLAHMFCRACGVQPFAQGAGPDGAATRAVNLRCVPAIDLDALSVQAFDGAEL</sequence>
<dbReference type="InterPro" id="IPR052355">
    <property type="entry name" value="CENP-V-like"/>
</dbReference>
<accession>A0A328ARB6</accession>
<evidence type="ECO:0000256" key="2">
    <source>
        <dbReference type="ARBA" id="ARBA00022723"/>
    </source>
</evidence>
<proteinExistence type="inferred from homology"/>
<dbReference type="GO" id="GO:0046872">
    <property type="term" value="F:metal ion binding"/>
    <property type="evidence" value="ECO:0007669"/>
    <property type="project" value="UniProtKB-KW"/>
</dbReference>
<organism evidence="5 6">
    <name type="scientific">Phenylobacterium deserti</name>
    <dbReference type="NCBI Taxonomy" id="1914756"/>
    <lineage>
        <taxon>Bacteria</taxon>
        <taxon>Pseudomonadati</taxon>
        <taxon>Pseudomonadota</taxon>
        <taxon>Alphaproteobacteria</taxon>
        <taxon>Caulobacterales</taxon>
        <taxon>Caulobacteraceae</taxon>
        <taxon>Phenylobacterium</taxon>
    </lineage>
</organism>
<evidence type="ECO:0000313" key="6">
    <source>
        <dbReference type="Proteomes" id="UP000249725"/>
    </source>
</evidence>
<evidence type="ECO:0000256" key="1">
    <source>
        <dbReference type="ARBA" id="ARBA00005495"/>
    </source>
</evidence>
<dbReference type="AlphaFoldDB" id="A0A328ARB6"/>
<reference evidence="6" key="1">
    <citation type="submission" date="2018-05" db="EMBL/GenBank/DDBJ databases">
        <authorList>
            <person name="Li X."/>
        </authorList>
    </citation>
    <scope>NUCLEOTIDE SEQUENCE [LARGE SCALE GENOMIC DNA]</scope>
    <source>
        <strain evidence="6">YIM 73061</strain>
    </source>
</reference>